<evidence type="ECO:0000256" key="1">
    <source>
        <dbReference type="SAM" id="MobiDB-lite"/>
    </source>
</evidence>
<accession>A0A6L3SUL5</accession>
<sequence>MRFQMLLPVLGLLTLGACKDEAPKKTEPGNAPPATTPSPAPPVAPNTAPVTPTNPAPGTPPAPR</sequence>
<dbReference type="EMBL" id="VZZK01000023">
    <property type="protein sequence ID" value="KAB1077163.1"/>
    <property type="molecule type" value="Genomic_DNA"/>
</dbReference>
<keyword evidence="3" id="KW-1185">Reference proteome</keyword>
<reference evidence="2 3" key="1">
    <citation type="submission" date="2019-09" db="EMBL/GenBank/DDBJ databases">
        <title>YIM 48816 draft genome.</title>
        <authorList>
            <person name="Jiang L."/>
        </authorList>
    </citation>
    <scope>NUCLEOTIDE SEQUENCE [LARGE SCALE GENOMIC DNA]</scope>
    <source>
        <strain evidence="2 3">YIM 48816</strain>
    </source>
</reference>
<dbReference type="Proteomes" id="UP000474159">
    <property type="component" value="Unassembled WGS sequence"/>
</dbReference>
<name>A0A6L3SUL5_9HYPH</name>
<feature type="compositionally biased region" description="Pro residues" evidence="1">
    <location>
        <begin position="30"/>
        <end position="44"/>
    </location>
</feature>
<feature type="region of interest" description="Disordered" evidence="1">
    <location>
        <begin position="20"/>
        <end position="64"/>
    </location>
</feature>
<comment type="caution">
    <text evidence="2">The sequence shown here is derived from an EMBL/GenBank/DDBJ whole genome shotgun (WGS) entry which is preliminary data.</text>
</comment>
<protein>
    <submittedName>
        <fullName evidence="2">Uncharacterized protein</fullName>
    </submittedName>
</protein>
<evidence type="ECO:0000313" key="3">
    <source>
        <dbReference type="Proteomes" id="UP000474159"/>
    </source>
</evidence>
<evidence type="ECO:0000313" key="2">
    <source>
        <dbReference type="EMBL" id="KAB1077163.1"/>
    </source>
</evidence>
<feature type="compositionally biased region" description="Pro residues" evidence="1">
    <location>
        <begin position="52"/>
        <end position="64"/>
    </location>
</feature>
<dbReference type="AlphaFoldDB" id="A0A6L3SUL5"/>
<gene>
    <name evidence="2" type="ORF">F6X53_19980</name>
</gene>
<proteinExistence type="predicted"/>
<organism evidence="2 3">
    <name type="scientific">Methylobacterium soli</name>
    <dbReference type="NCBI Taxonomy" id="553447"/>
    <lineage>
        <taxon>Bacteria</taxon>
        <taxon>Pseudomonadati</taxon>
        <taxon>Pseudomonadota</taxon>
        <taxon>Alphaproteobacteria</taxon>
        <taxon>Hyphomicrobiales</taxon>
        <taxon>Methylobacteriaceae</taxon>
        <taxon>Methylobacterium</taxon>
    </lineage>
</organism>
<dbReference type="PROSITE" id="PS51257">
    <property type="entry name" value="PROKAR_LIPOPROTEIN"/>
    <property type="match status" value="1"/>
</dbReference>